<dbReference type="PANTHER" id="PTHR33221:SF4">
    <property type="entry name" value="HTH-TYPE TRANSCRIPTIONAL REPRESSOR NSRR"/>
    <property type="match status" value="1"/>
</dbReference>
<dbReference type="SUPFAM" id="SSF46785">
    <property type="entry name" value="Winged helix' DNA-binding domain"/>
    <property type="match status" value="1"/>
</dbReference>
<evidence type="ECO:0000313" key="4">
    <source>
        <dbReference type="EMBL" id="RPE29152.1"/>
    </source>
</evidence>
<evidence type="ECO:0000256" key="2">
    <source>
        <dbReference type="ARBA" id="ARBA00034078"/>
    </source>
</evidence>
<name>A0A3N4R7I3_9ACTN</name>
<feature type="region of interest" description="Disordered" evidence="3">
    <location>
        <begin position="141"/>
        <end position="187"/>
    </location>
</feature>
<evidence type="ECO:0000313" key="5">
    <source>
        <dbReference type="Proteomes" id="UP000266906"/>
    </source>
</evidence>
<dbReference type="GO" id="GO:0005829">
    <property type="term" value="C:cytosol"/>
    <property type="evidence" value="ECO:0007669"/>
    <property type="project" value="TreeGrafter"/>
</dbReference>
<dbReference type="InterPro" id="IPR036388">
    <property type="entry name" value="WH-like_DNA-bd_sf"/>
</dbReference>
<dbReference type="Proteomes" id="UP000266906">
    <property type="component" value="Unassembled WGS sequence"/>
</dbReference>
<dbReference type="AlphaFoldDB" id="A0A3N4R7I3"/>
<dbReference type="Pfam" id="PF02082">
    <property type="entry name" value="Rrf2"/>
    <property type="match status" value="1"/>
</dbReference>
<accession>A0A3N4R7I3</accession>
<reference evidence="4 5" key="1">
    <citation type="submission" date="2018-11" db="EMBL/GenBank/DDBJ databases">
        <title>Sequencing the genomes of 1000 actinobacteria strains.</title>
        <authorList>
            <person name="Klenk H.-P."/>
        </authorList>
    </citation>
    <scope>NUCLEOTIDE SEQUENCE [LARGE SCALE GENOMIC DNA]</scope>
    <source>
        <strain evidence="4 5">DSM 44781</strain>
    </source>
</reference>
<dbReference type="PANTHER" id="PTHR33221">
    <property type="entry name" value="WINGED HELIX-TURN-HELIX TRANSCRIPTIONAL REGULATOR, RRF2 FAMILY"/>
    <property type="match status" value="1"/>
</dbReference>
<comment type="cofactor">
    <cofactor evidence="2">
        <name>[2Fe-2S] cluster</name>
        <dbReference type="ChEBI" id="CHEBI:190135"/>
    </cofactor>
</comment>
<feature type="compositionally biased region" description="Low complexity" evidence="3">
    <location>
        <begin position="141"/>
        <end position="152"/>
    </location>
</feature>
<dbReference type="NCBIfam" id="TIGR00738">
    <property type="entry name" value="rrf2_super"/>
    <property type="match status" value="1"/>
</dbReference>
<dbReference type="GO" id="GO:0003677">
    <property type="term" value="F:DNA binding"/>
    <property type="evidence" value="ECO:0007669"/>
    <property type="project" value="UniProtKB-KW"/>
</dbReference>
<gene>
    <name evidence="4" type="ORF">EDD38_6302</name>
</gene>
<dbReference type="InterPro" id="IPR000944">
    <property type="entry name" value="Tscrpt_reg_Rrf2"/>
</dbReference>
<dbReference type="Gene3D" id="1.10.10.10">
    <property type="entry name" value="Winged helix-like DNA-binding domain superfamily/Winged helix DNA-binding domain"/>
    <property type="match status" value="1"/>
</dbReference>
<dbReference type="PROSITE" id="PS51197">
    <property type="entry name" value="HTH_RRF2_2"/>
    <property type="match status" value="1"/>
</dbReference>
<keyword evidence="1" id="KW-0238">DNA-binding</keyword>
<comment type="caution">
    <text evidence="4">The sequence shown here is derived from an EMBL/GenBank/DDBJ whole genome shotgun (WGS) entry which is preliminary data.</text>
</comment>
<feature type="compositionally biased region" description="Pro residues" evidence="3">
    <location>
        <begin position="153"/>
        <end position="187"/>
    </location>
</feature>
<evidence type="ECO:0000256" key="1">
    <source>
        <dbReference type="ARBA" id="ARBA00023125"/>
    </source>
</evidence>
<organism evidence="4 5">
    <name type="scientific">Kitasatospora cineracea</name>
    <dbReference type="NCBI Taxonomy" id="88074"/>
    <lineage>
        <taxon>Bacteria</taxon>
        <taxon>Bacillati</taxon>
        <taxon>Actinomycetota</taxon>
        <taxon>Actinomycetes</taxon>
        <taxon>Kitasatosporales</taxon>
        <taxon>Streptomycetaceae</taxon>
        <taxon>Kitasatospora</taxon>
    </lineage>
</organism>
<sequence>MRLTKSTDIALRIAMRLAVLDEDQTPTTREVAEAVGVPYNHAAKVVSRLQHLGVVEARRGRGGGLALTAAGRTGSLGRTVRELEGVGDVVGCEDEPPCPLRHSCRLRGALRRAQEAFFATLDPLTVNDLVGVPSEPGGPVLLGLPVFGDPPGAEGPPGGPGGPPGAEGPPGGPGGPPGPGPFGPSSP</sequence>
<proteinExistence type="predicted"/>
<dbReference type="EMBL" id="RKQG01000002">
    <property type="protein sequence ID" value="RPE29152.1"/>
    <property type="molecule type" value="Genomic_DNA"/>
</dbReference>
<protein>
    <submittedName>
        <fullName evidence="4">BadM/Rrf2 family transcriptional regulator</fullName>
    </submittedName>
</protein>
<evidence type="ECO:0000256" key="3">
    <source>
        <dbReference type="SAM" id="MobiDB-lite"/>
    </source>
</evidence>
<keyword evidence="5" id="KW-1185">Reference proteome</keyword>
<dbReference type="GO" id="GO:0003700">
    <property type="term" value="F:DNA-binding transcription factor activity"/>
    <property type="evidence" value="ECO:0007669"/>
    <property type="project" value="TreeGrafter"/>
</dbReference>
<dbReference type="InterPro" id="IPR036390">
    <property type="entry name" value="WH_DNA-bd_sf"/>
</dbReference>